<dbReference type="SUPFAM" id="SSF48452">
    <property type="entry name" value="TPR-like"/>
    <property type="match status" value="3"/>
</dbReference>
<gene>
    <name evidence="4" type="ORF">GCM10010178_36380</name>
</gene>
<evidence type="ECO:0000313" key="4">
    <source>
        <dbReference type="EMBL" id="GGU40554.1"/>
    </source>
</evidence>
<accession>A0ABQ2UJA6</accession>
<evidence type="ECO:0000256" key="2">
    <source>
        <dbReference type="ARBA" id="ARBA00022803"/>
    </source>
</evidence>
<feature type="repeat" description="TPR" evidence="3">
    <location>
        <begin position="796"/>
        <end position="829"/>
    </location>
</feature>
<dbReference type="Gene3D" id="1.25.40.10">
    <property type="entry name" value="Tetratricopeptide repeat domain"/>
    <property type="match status" value="6"/>
</dbReference>
<protein>
    <recommendedName>
        <fullName evidence="6">Tetratricopeptide (TPR) repeat</fullName>
    </recommendedName>
</protein>
<dbReference type="PANTHER" id="PTHR44858:SF1">
    <property type="entry name" value="UDP-N-ACETYLGLUCOSAMINE--PEPTIDE N-ACETYLGLUCOSAMINYLTRANSFERASE SPINDLY-RELATED"/>
    <property type="match status" value="1"/>
</dbReference>
<feature type="repeat" description="TPR" evidence="3">
    <location>
        <begin position="556"/>
        <end position="589"/>
    </location>
</feature>
<reference evidence="5" key="1">
    <citation type="journal article" date="2019" name="Int. J. Syst. Evol. Microbiol.">
        <title>The Global Catalogue of Microorganisms (GCM) 10K type strain sequencing project: providing services to taxonomists for standard genome sequencing and annotation.</title>
        <authorList>
            <consortium name="The Broad Institute Genomics Platform"/>
            <consortium name="The Broad Institute Genome Sequencing Center for Infectious Disease"/>
            <person name="Wu L."/>
            <person name="Ma J."/>
        </authorList>
    </citation>
    <scope>NUCLEOTIDE SEQUENCE [LARGE SCALE GENOMIC DNA]</scope>
    <source>
        <strain evidence="5">JCM 3296</strain>
    </source>
</reference>
<dbReference type="Proteomes" id="UP000649573">
    <property type="component" value="Unassembled WGS sequence"/>
</dbReference>
<evidence type="ECO:0000256" key="3">
    <source>
        <dbReference type="PROSITE-ProRule" id="PRU00339"/>
    </source>
</evidence>
<evidence type="ECO:0000256" key="1">
    <source>
        <dbReference type="ARBA" id="ARBA00022737"/>
    </source>
</evidence>
<dbReference type="PROSITE" id="PS50005">
    <property type="entry name" value="TPR"/>
    <property type="match status" value="4"/>
</dbReference>
<feature type="repeat" description="TPR" evidence="3">
    <location>
        <begin position="691"/>
        <end position="724"/>
    </location>
</feature>
<dbReference type="PANTHER" id="PTHR44858">
    <property type="entry name" value="TETRATRICOPEPTIDE REPEAT PROTEIN 6"/>
    <property type="match status" value="1"/>
</dbReference>
<keyword evidence="5" id="KW-1185">Reference proteome</keyword>
<sequence>MQDAIDQSQSESFVGRGREVAVFRGNPQAPKKKFVLNIHGDAGVGKTYLTRHLVSIAKEAGMAAAYTDDSLTDVLAVMNRIAKELDGQDGKRFRKFTDRYRDYEKHRAELEADPNAPDSTAVFLTRAAVKVGLGALQSVPVVGAVSGALDQKALTDQLVHWTTYVGRKFGNKETTDLVTKPVETLTPHFVEALFEIPEETEIALFFDTYERTSDFLDGWLRDLLQGKYGGLPYNVVLVIAGQLRLDPNSWSAWGNVIQDLPLEPFTAEEIAGFLAGKGITDPVVVAEISQLSNGLPLLVATLAENPPSSARARGATGTAVERFLKWEPDPARQQAAKDAALPRVVNLDVLATLVEKGKAAEILDWLRRMPFVSEHPDGYQYHQVVRSAMLRLKRRESPIAWTAMHDRLADAAVARRAELHGSEANWASEQWRRHVHDEVYHRLCARPERYLTTALEMVVDTVDALDTRPWGAVFTQAGQDVDAPSLVRWGELLRDTVKPQGWFKLFDALEAVPALPQVTKARIHAFRGLYRFDVDPAGEGAFEELDRAVEMAPDDPMVIGVRGMAHRSRGRYDQALADFERALELKPDYWMRVASRGETYRLMGDYEAAVRDFTLALEHERDSWTYNARGLAHFDAGFLDLAQADFENARELAPDEPGPESLIAFVRLRHGEHDVAVATMDDLVARFPDEAWLLVNRSMVYTAVNRVDEALADLRRAVELAPGDVASRQLLGGTFLESNRYAEAIEAYSAILEFDPGKDDRYLALANRGLARAESGDAAGALDDLSAALELYSEDVFVRKTRARVYSDLEKFEEALADIDRVLAVDPDPATLVLRAMTLQNAGRFDEAVAGFTEALGLDLEPHDRYLALANRGLARTETGDRTGALGDVNAALELFPDNLIVRRTRAHLHLDLEMFEEALADIDRVMAVESDPEIKIMRAMALDGTGATDEAIAGFTEALSLDLTEEGRVVCLMNRGLIHMARQEHDLAVVDFTAAQAITPGDERILEHQVDALALLDRYDEALAANAKRLAIAGDHHVVARLQRADVLRAAGRLAEALEEDRAAYELDHDVLGTLLAIANTLGLGANQADAIEYLTHVLSWTGPHYDVLIARANAHWMSDDYVAAYADLDAVEDLMPPDATEPHYLRARCLYEQERFDEAFAVLDRVEEVEPGSTAGLRAWWYFETKRFDDVLTLDPADSDVRRLRAEALVALDRLREAADEYAAMAEDYSWPSAFLIDRTNVLVRLGRFDEVLRVAEAVIAGSEINGDAFGVRAGERLRAGRFAEALADADAAVELEPRDDWKHGLRAAALHGLGRGEEAVAAAREALSLVVEHHGAQVEGRTALNRLWYRLLAREDPGEMPETTRAEYALALDDVRLVASILPVRDVLAELENRAGRAE</sequence>
<dbReference type="InterPro" id="IPR027417">
    <property type="entry name" value="P-loop_NTPase"/>
</dbReference>
<comment type="caution">
    <text evidence="4">The sequence shown here is derived from an EMBL/GenBank/DDBJ whole genome shotgun (WGS) entry which is preliminary data.</text>
</comment>
<evidence type="ECO:0008006" key="6">
    <source>
        <dbReference type="Google" id="ProtNLM"/>
    </source>
</evidence>
<dbReference type="PROSITE" id="PS50293">
    <property type="entry name" value="TPR_REGION"/>
    <property type="match status" value="1"/>
</dbReference>
<name>A0ABQ2UJA6_9PSEU</name>
<organism evidence="4 5">
    <name type="scientific">Lentzea flava</name>
    <dbReference type="NCBI Taxonomy" id="103732"/>
    <lineage>
        <taxon>Bacteria</taxon>
        <taxon>Bacillati</taxon>
        <taxon>Actinomycetota</taxon>
        <taxon>Actinomycetes</taxon>
        <taxon>Pseudonocardiales</taxon>
        <taxon>Pseudonocardiaceae</taxon>
        <taxon>Lentzea</taxon>
    </lineage>
</organism>
<proteinExistence type="predicted"/>
<dbReference type="InterPro" id="IPR011990">
    <property type="entry name" value="TPR-like_helical_dom_sf"/>
</dbReference>
<dbReference type="Pfam" id="PF14559">
    <property type="entry name" value="TPR_19"/>
    <property type="match status" value="1"/>
</dbReference>
<dbReference type="RefSeq" id="WP_189254864.1">
    <property type="nucleotide sequence ID" value="NZ_BMRE01000013.1"/>
</dbReference>
<dbReference type="SMART" id="SM00028">
    <property type="entry name" value="TPR"/>
    <property type="match status" value="16"/>
</dbReference>
<dbReference type="Pfam" id="PF00515">
    <property type="entry name" value="TPR_1"/>
    <property type="match status" value="1"/>
</dbReference>
<dbReference type="EMBL" id="BMRE01000013">
    <property type="protein sequence ID" value="GGU40554.1"/>
    <property type="molecule type" value="Genomic_DNA"/>
</dbReference>
<dbReference type="SUPFAM" id="SSF52540">
    <property type="entry name" value="P-loop containing nucleoside triphosphate hydrolases"/>
    <property type="match status" value="1"/>
</dbReference>
<dbReference type="InterPro" id="IPR050498">
    <property type="entry name" value="Ycf3"/>
</dbReference>
<dbReference type="Pfam" id="PF13432">
    <property type="entry name" value="TPR_16"/>
    <property type="match status" value="2"/>
</dbReference>
<keyword evidence="1" id="KW-0677">Repeat</keyword>
<evidence type="ECO:0000313" key="5">
    <source>
        <dbReference type="Proteomes" id="UP000649573"/>
    </source>
</evidence>
<feature type="repeat" description="TPR" evidence="3">
    <location>
        <begin position="725"/>
        <end position="758"/>
    </location>
</feature>
<keyword evidence="2 3" id="KW-0802">TPR repeat</keyword>
<dbReference type="InterPro" id="IPR019734">
    <property type="entry name" value="TPR_rpt"/>
</dbReference>